<gene>
    <name evidence="2" type="ORF">MANES_06G052900</name>
</gene>
<dbReference type="EMBL" id="CM004392">
    <property type="protein sequence ID" value="OAY47108.1"/>
    <property type="molecule type" value="Genomic_DNA"/>
</dbReference>
<name>A0A2C9VQD8_MANES</name>
<organism evidence="2">
    <name type="scientific">Manihot esculenta</name>
    <name type="common">Cassava</name>
    <name type="synonym">Jatropha manihot</name>
    <dbReference type="NCBI Taxonomy" id="3983"/>
    <lineage>
        <taxon>Eukaryota</taxon>
        <taxon>Viridiplantae</taxon>
        <taxon>Streptophyta</taxon>
        <taxon>Embryophyta</taxon>
        <taxon>Tracheophyta</taxon>
        <taxon>Spermatophyta</taxon>
        <taxon>Magnoliopsida</taxon>
        <taxon>eudicotyledons</taxon>
        <taxon>Gunneridae</taxon>
        <taxon>Pentapetalae</taxon>
        <taxon>rosids</taxon>
        <taxon>fabids</taxon>
        <taxon>Malpighiales</taxon>
        <taxon>Euphorbiaceae</taxon>
        <taxon>Crotonoideae</taxon>
        <taxon>Manihoteae</taxon>
        <taxon>Manihot</taxon>
    </lineage>
</organism>
<evidence type="ECO:0000313" key="2">
    <source>
        <dbReference type="EMBL" id="OAY47108.1"/>
    </source>
</evidence>
<sequence length="95" mass="10463">MYRVSTTYRGSDEFSVNLSLDAIASAPRTTSSSDDLPIHDHNSDSTKKDVGLHHKSLGENSVHLIPMVLFTSVSMCFDSLGFLSSCWQVLEPTEN</sequence>
<dbReference type="PANTHER" id="PTHR34189">
    <property type="entry name" value="TRANSMEMBRANE PROTEIN"/>
    <property type="match status" value="1"/>
</dbReference>
<protein>
    <submittedName>
        <fullName evidence="2">Uncharacterized protein</fullName>
    </submittedName>
</protein>
<feature type="region of interest" description="Disordered" evidence="1">
    <location>
        <begin position="27"/>
        <end position="51"/>
    </location>
</feature>
<feature type="compositionally biased region" description="Basic and acidic residues" evidence="1">
    <location>
        <begin position="36"/>
        <end position="51"/>
    </location>
</feature>
<reference evidence="2" key="1">
    <citation type="submission" date="2016-02" db="EMBL/GenBank/DDBJ databases">
        <title>WGS assembly of Manihot esculenta.</title>
        <authorList>
            <person name="Bredeson J.V."/>
            <person name="Prochnik S.E."/>
            <person name="Lyons J.B."/>
            <person name="Schmutz J."/>
            <person name="Grimwood J."/>
            <person name="Vrebalov J."/>
            <person name="Bart R.S."/>
            <person name="Amuge T."/>
            <person name="Ferguson M.E."/>
            <person name="Green R."/>
            <person name="Putnam N."/>
            <person name="Stites J."/>
            <person name="Rounsley S."/>
            <person name="Rokhsar D.S."/>
        </authorList>
    </citation>
    <scope>NUCLEOTIDE SEQUENCE [LARGE SCALE GENOMIC DNA]</scope>
    <source>
        <tissue evidence="2">Leaf</tissue>
    </source>
</reference>
<proteinExistence type="predicted"/>
<evidence type="ECO:0000256" key="1">
    <source>
        <dbReference type="SAM" id="MobiDB-lite"/>
    </source>
</evidence>
<accession>A0A2C9VQD8</accession>
<dbReference type="AlphaFoldDB" id="A0A2C9VQD8"/>
<dbReference type="STRING" id="3983.A0A2C9VQD8"/>
<dbReference type="PANTHER" id="PTHR34189:SF10">
    <property type="entry name" value="TRANSMEMBRANE PROTEIN"/>
    <property type="match status" value="1"/>
</dbReference>